<dbReference type="Proteomes" id="UP000053676">
    <property type="component" value="Unassembled WGS sequence"/>
</dbReference>
<dbReference type="KEGG" id="nai:NECAME_01979"/>
<evidence type="ECO:0000313" key="1">
    <source>
        <dbReference type="EMBL" id="ETN82694.1"/>
    </source>
</evidence>
<accession>W2TM22</accession>
<protein>
    <submittedName>
        <fullName evidence="1">Uncharacterized protein</fullName>
    </submittedName>
</protein>
<keyword evidence="2" id="KW-1185">Reference proteome</keyword>
<proteinExistence type="predicted"/>
<reference evidence="2" key="1">
    <citation type="journal article" date="2014" name="Nat. Genet.">
        <title>Genome of the human hookworm Necator americanus.</title>
        <authorList>
            <person name="Tang Y.T."/>
            <person name="Gao X."/>
            <person name="Rosa B.A."/>
            <person name="Abubucker S."/>
            <person name="Hallsworth-Pepin K."/>
            <person name="Martin J."/>
            <person name="Tyagi R."/>
            <person name="Heizer E."/>
            <person name="Zhang X."/>
            <person name="Bhonagiri-Palsikar V."/>
            <person name="Minx P."/>
            <person name="Warren W.C."/>
            <person name="Wang Q."/>
            <person name="Zhan B."/>
            <person name="Hotez P.J."/>
            <person name="Sternberg P.W."/>
            <person name="Dougall A."/>
            <person name="Gaze S.T."/>
            <person name="Mulvenna J."/>
            <person name="Sotillo J."/>
            <person name="Ranganathan S."/>
            <person name="Rabelo E.M."/>
            <person name="Wilson R.K."/>
            <person name="Felgner P.L."/>
            <person name="Bethony J."/>
            <person name="Hawdon J.M."/>
            <person name="Gasser R.B."/>
            <person name="Loukas A."/>
            <person name="Mitreva M."/>
        </authorList>
    </citation>
    <scope>NUCLEOTIDE SEQUENCE [LARGE SCALE GENOMIC DNA]</scope>
</reference>
<evidence type="ECO:0000313" key="2">
    <source>
        <dbReference type="Proteomes" id="UP000053676"/>
    </source>
</evidence>
<dbReference type="OrthoDB" id="10603306at2759"/>
<dbReference type="EMBL" id="KI658411">
    <property type="protein sequence ID" value="ETN82694.1"/>
    <property type="molecule type" value="Genomic_DNA"/>
</dbReference>
<name>W2TM22_NECAM</name>
<sequence length="188" mass="21699">MMISVDQKPVITYLPILINKRREKCSWGRINTGGTPVQFAPEGRTGRVLTTNESNWKTGGFFLFRFIRRERSEGGKDSEERLRGCACYPWGLMDRFGCFFEWDYYCKVSVRFQYGPFATATIDYQNKMGSSGGSWNIQYLPLKLVEPVPSDIVISRNQTPKNIEQIIHMLGYVALLYHLQYLSAIDEL</sequence>
<organism evidence="1 2">
    <name type="scientific">Necator americanus</name>
    <name type="common">Human hookworm</name>
    <dbReference type="NCBI Taxonomy" id="51031"/>
    <lineage>
        <taxon>Eukaryota</taxon>
        <taxon>Metazoa</taxon>
        <taxon>Ecdysozoa</taxon>
        <taxon>Nematoda</taxon>
        <taxon>Chromadorea</taxon>
        <taxon>Rhabditida</taxon>
        <taxon>Rhabditina</taxon>
        <taxon>Rhabditomorpha</taxon>
        <taxon>Strongyloidea</taxon>
        <taxon>Ancylostomatidae</taxon>
        <taxon>Bunostominae</taxon>
        <taxon>Necator</taxon>
    </lineage>
</organism>
<gene>
    <name evidence="1" type="ORF">NECAME_01979</name>
</gene>
<dbReference type="AlphaFoldDB" id="W2TM22"/>